<evidence type="ECO:0000313" key="1">
    <source>
        <dbReference type="EMBL" id="KAG1803966.1"/>
    </source>
</evidence>
<dbReference type="GeneID" id="64635907"/>
<dbReference type="Proteomes" id="UP000807769">
    <property type="component" value="Unassembled WGS sequence"/>
</dbReference>
<keyword evidence="2" id="KW-1185">Reference proteome</keyword>
<comment type="caution">
    <text evidence="1">The sequence shown here is derived from an EMBL/GenBank/DDBJ whole genome shotgun (WGS) entry which is preliminary data.</text>
</comment>
<proteinExistence type="predicted"/>
<gene>
    <name evidence="1" type="ORF">BJ212DRAFT_1549027</name>
</gene>
<protein>
    <submittedName>
        <fullName evidence="1">Uncharacterized protein</fullName>
    </submittedName>
</protein>
<accession>A0A9P7J5S1</accession>
<reference evidence="1" key="1">
    <citation type="journal article" date="2020" name="New Phytol.">
        <title>Comparative genomics reveals dynamic genome evolution in host specialist ectomycorrhizal fungi.</title>
        <authorList>
            <person name="Lofgren L.A."/>
            <person name="Nguyen N.H."/>
            <person name="Vilgalys R."/>
            <person name="Ruytinx J."/>
            <person name="Liao H.L."/>
            <person name="Branco S."/>
            <person name="Kuo A."/>
            <person name="LaButti K."/>
            <person name="Lipzen A."/>
            <person name="Andreopoulos W."/>
            <person name="Pangilinan J."/>
            <person name="Riley R."/>
            <person name="Hundley H."/>
            <person name="Na H."/>
            <person name="Barry K."/>
            <person name="Grigoriev I.V."/>
            <person name="Stajich J.E."/>
            <person name="Kennedy P.G."/>
        </authorList>
    </citation>
    <scope>NUCLEOTIDE SEQUENCE</scope>
    <source>
        <strain evidence="1">MN1</strain>
    </source>
</reference>
<dbReference type="RefSeq" id="XP_041186664.1">
    <property type="nucleotide sequence ID" value="XM_041341891.1"/>
</dbReference>
<sequence length="284" mass="32269">MASTIPYSFYDLVQLASHLIGVTRSAIFRYNMVSWYCLHNEPIAFQHRESLPVGFLDYTAAEVRFSLVLWTIFRNAKPNRRFSVWLNPGLNIAERVREFFGGYHKQELIETRTNTHKCQHQHMRTSVNIDIKYLTNIAKNKWQPARASINIVADTSEKKRRWAQTSGGVRQVANDNDIYGTLQKCWTSTTSGSAASSHAKGSSQLTVLRFKKGCSSKSTLSACAVKVKSIASNSTVFVAYLIWHPKHEARYKNSTARRFEQMDFHSTAPSTSRCLFLKMDNGTG</sequence>
<organism evidence="1 2">
    <name type="scientific">Suillus subaureus</name>
    <dbReference type="NCBI Taxonomy" id="48587"/>
    <lineage>
        <taxon>Eukaryota</taxon>
        <taxon>Fungi</taxon>
        <taxon>Dikarya</taxon>
        <taxon>Basidiomycota</taxon>
        <taxon>Agaricomycotina</taxon>
        <taxon>Agaricomycetes</taxon>
        <taxon>Agaricomycetidae</taxon>
        <taxon>Boletales</taxon>
        <taxon>Suillineae</taxon>
        <taxon>Suillaceae</taxon>
        <taxon>Suillus</taxon>
    </lineage>
</organism>
<evidence type="ECO:0000313" key="2">
    <source>
        <dbReference type="Proteomes" id="UP000807769"/>
    </source>
</evidence>
<dbReference type="EMBL" id="JABBWG010000064">
    <property type="protein sequence ID" value="KAG1803966.1"/>
    <property type="molecule type" value="Genomic_DNA"/>
</dbReference>
<dbReference type="AlphaFoldDB" id="A0A9P7J5S1"/>
<name>A0A9P7J5S1_9AGAM</name>